<gene>
    <name evidence="1" type="ORF">DSM101010T_33920</name>
</gene>
<accession>A0A7J0BMQ4</accession>
<sequence>MTKPALVIFDSRLPLVLLPVFSGAAHGFCLSGDPATAEICNGVFERKCDSATLLPSARLVNEEVEAMRPLLAQWCHDLGEARLGSRSARAWLRIGETDASAWWFSLLAERNPFKSDLMLRAAQLGAIRTLLASGEYGSCHACCADHALNAAIRRVAAECGVFAHVRRRTLLGRVRNLPALLKGSVAWQMLMALAVIVRFFVQGLCARRKLPALAKRLPRKGDTLMVSYSPAHAGTPEAYRNRFYGPLQDRFAAKAAQMAWLYMHVNLGGKRFSQSVDEAATHFASGTRISLLQEHLPPLALFTVLGRWCLLAGKGLMLSRQLCDAAVAAPFSPACRAYLRRDWLASTAGKTGAEGILFHAAYEALFRSIPAPERTVYCLEMHAWEKALCRAAQDNGVANVIGFQHAAFSRNYFHFYHAPESTHSARLPLQLPLPDIIAASGAHSAAEFRSCGYPRVEEVESIRTLYVNGLFAKAAELGAGEARAILLAGSIDRKENTTMLGIALEAARASQGMKLLLKGHPLCPFKDILERFAAAGSAMPETEECTGTLPDALQRAVFVFVPTSTASIEALAFGCKVVLPLVPDGILMNPVIDFPEKYTTASCGQELLAIMQTEMTPEQRQDAARASEAFIRSYWNLEAELPKWGAVLNM</sequence>
<proteinExistence type="predicted"/>
<keyword evidence="2" id="KW-1185">Reference proteome</keyword>
<organism evidence="1 2">
    <name type="scientific">Desulfovibrio subterraneus</name>
    <dbReference type="NCBI Taxonomy" id="2718620"/>
    <lineage>
        <taxon>Bacteria</taxon>
        <taxon>Pseudomonadati</taxon>
        <taxon>Thermodesulfobacteriota</taxon>
        <taxon>Desulfovibrionia</taxon>
        <taxon>Desulfovibrionales</taxon>
        <taxon>Desulfovibrionaceae</taxon>
        <taxon>Desulfovibrio</taxon>
    </lineage>
</organism>
<evidence type="ECO:0000313" key="2">
    <source>
        <dbReference type="Proteomes" id="UP000503840"/>
    </source>
</evidence>
<name>A0A7J0BMQ4_9BACT</name>
<comment type="caution">
    <text evidence="1">The sequence shown here is derived from an EMBL/GenBank/DDBJ whole genome shotgun (WGS) entry which is preliminary data.</text>
</comment>
<protein>
    <submittedName>
        <fullName evidence="1">Uncharacterized protein</fullName>
    </submittedName>
</protein>
<dbReference type="AlphaFoldDB" id="A0A7J0BMQ4"/>
<dbReference type="Proteomes" id="UP000503840">
    <property type="component" value="Unassembled WGS sequence"/>
</dbReference>
<reference evidence="1 2" key="1">
    <citation type="submission" date="2020-05" db="EMBL/GenBank/DDBJ databases">
        <title>Draft genome sequence of Desulfovibrio sp. strain HN2T.</title>
        <authorList>
            <person name="Ueno A."/>
            <person name="Tamazawa S."/>
            <person name="Tamamura S."/>
            <person name="Murakami T."/>
            <person name="Kiyama T."/>
            <person name="Inomata H."/>
            <person name="Amano Y."/>
            <person name="Miyakawa K."/>
            <person name="Tamaki H."/>
            <person name="Naganuma T."/>
            <person name="Kaneko K."/>
        </authorList>
    </citation>
    <scope>NUCLEOTIDE SEQUENCE [LARGE SCALE GENOMIC DNA]</scope>
    <source>
        <strain evidence="1 2">HN2</strain>
    </source>
</reference>
<dbReference type="EMBL" id="BLVO01000016">
    <property type="protein sequence ID" value="GFM35027.1"/>
    <property type="molecule type" value="Genomic_DNA"/>
</dbReference>
<dbReference type="RefSeq" id="WP_174406664.1">
    <property type="nucleotide sequence ID" value="NZ_BLVO01000016.1"/>
</dbReference>
<evidence type="ECO:0000313" key="1">
    <source>
        <dbReference type="EMBL" id="GFM35027.1"/>
    </source>
</evidence>